<accession>A0AA48HJN1</accession>
<gene>
    <name evidence="2" type="ORF">MACH21_16230</name>
</gene>
<protein>
    <recommendedName>
        <fullName evidence="1">LapA adhesin domain-containing protein</fullName>
    </recommendedName>
</protein>
<dbReference type="InterPro" id="IPR001343">
    <property type="entry name" value="Hemolysn_Ca-bd"/>
</dbReference>
<feature type="domain" description="LapA adhesin" evidence="1">
    <location>
        <begin position="2317"/>
        <end position="2417"/>
    </location>
</feature>
<feature type="domain" description="LapA adhesin" evidence="1">
    <location>
        <begin position="811"/>
        <end position="909"/>
    </location>
</feature>
<feature type="domain" description="LapA adhesin" evidence="1">
    <location>
        <begin position="2"/>
        <end position="100"/>
    </location>
</feature>
<feature type="domain" description="LapA adhesin" evidence="1">
    <location>
        <begin position="1311"/>
        <end position="1409"/>
    </location>
</feature>
<feature type="domain" description="LapA adhesin" evidence="1">
    <location>
        <begin position="307"/>
        <end position="407"/>
    </location>
</feature>
<feature type="domain" description="LapA adhesin" evidence="1">
    <location>
        <begin position="2117"/>
        <end position="2215"/>
    </location>
</feature>
<organism evidence="2 3">
    <name type="scientific">Roseicyclus marinus</name>
    <dbReference type="NCBI Taxonomy" id="2161673"/>
    <lineage>
        <taxon>Bacteria</taxon>
        <taxon>Pseudomonadati</taxon>
        <taxon>Pseudomonadota</taxon>
        <taxon>Alphaproteobacteria</taxon>
        <taxon>Rhodobacterales</taxon>
        <taxon>Roseobacteraceae</taxon>
        <taxon>Roseicyclus</taxon>
    </lineage>
</organism>
<feature type="domain" description="LapA adhesin" evidence="1">
    <location>
        <begin position="1011"/>
        <end position="1109"/>
    </location>
</feature>
<keyword evidence="3" id="KW-1185">Reference proteome</keyword>
<feature type="domain" description="LapA adhesin" evidence="1">
    <location>
        <begin position="611"/>
        <end position="709"/>
    </location>
</feature>
<dbReference type="Pfam" id="PF00353">
    <property type="entry name" value="HemolysinCabind"/>
    <property type="match status" value="1"/>
</dbReference>
<sequence length="3488" mass="347740">MDTTTVTLAAAPVAEGSDITITASVTNAPETDLVLTLSNGAEITIEAGETTGSVSFANPNTDDVYADGGTQSYSVSSTSGGNYEALDIVGASVDVTVTDTVDTTTVTLAAAPVAEGSDITITASVTHAPETDLVLTLSNGAEITIGAGETTGSVSFANPNTDDVYADGGTQSYSVSSTSGGNYEALDIAGASVDVSVTDTVDTTTVSVTTSDISEDATSVTFDFALSNAPEAGAPASLTVDVGGTEYTVALDASGTGSLTVTGLDNADVYVDEGSITATVTAITGGNFEATSLAGASATAEITDTVDTVTVSITSDGDVTEAQAASFTVSVSQALEDDLVVTLSTGETVTIEAGQTSTTYSVAAQGEDVFADASAVTVSVSGASVAGESFEDLVISPASATVAVSDTIDTTSVTLSAAPVAEGSDITITASVTNAPETDLVLTLSNGETITIGAGQTTGSVSFANPNTDDVYADGGTQSYSVSSTSGGNYEALDIAGASVDVTVTDTIDTVTVSITSDGDVTEAQAASFTVSVSQALEDDLVVTLSTGETVTIEAGQTSTTYSVAAQGEDVFADASAVTVSVSGASVAGESFEDLVIAPASATVAVSDTVDTTTVTLSAAPVAEGSDITITASVTNAPETDLVLTLSNGETITIGAGETTGSVSFANPNTDDVYADGGTQSYSVSATSGGNYEALDIAGASVDVSVTDTIDTTSVTLSAAPVAEGSDITITASVTNAPETDLVLTLSNGETITIGAGETTGSVSFANPNTDDVYADGGTQSYSVSSTSGGNYEALDIAGASVDVAVTDTIDTTSVTLSAAPVAEGSDITITASVTNAPETDLVLTLSNGAEITIGAGQTTGSVSFANPNTDDVYADGGTQSYSVSSTSGGNYEALDLTGASVDVTVTDTIDTTTVTLAAAPVAEGSDITITASVTNAPETDLVLTLSNGETITIGAGETTGSVSFANPNTDDVYADGGTQSYSVSSTSGGNYEALDLTGASVDVTVTDTIDTTTVTLSASPVAEGSDITITASVTNAPETDLVLTLSNGETITIGAGETTGSVSFANPNTDDVYADGGTQSYSVSSTSGGNYEALDLTGASVDVTVTDTIDTTTVTLSASPVAEGSDITITASVTNAPETDLVLTLSNGETITIGAGQTTGSVSFANPNTDDVYADGGTQSYSVSSTSGGNYEALDIVGASVDVTVTDTVDTTTVTLAAAPVAEGSDITITASVTHAPETDLVLTLSNGETITIGAGQTTGSVSFANPNTDDVYADGGTQSYSVSSTSGGNYEALDIAGASVDVSVTDTIDTTTVTLAAAPVAEGSDITITASVTHAPETDLVLTLSNGETITIGAGQTTGSVSFANPNTDDVYADGGTQSYSVSSTSGGNYEALDIAGASVDVTVTDTIDTVTVSIASDGDVTEAQAASFTVSVSQALEDDLVVTLSTGETVTIEAGQTSTTYSVAAQGEDVFADASAVTVSVSGASVAGESFEDLVISPASATVAVSDTIDTTSVTLSAAPVAEGSDITITASVTHAPETDLVLTLSNGETITIGAGQTTGSVSFANPNTDDVYADGGTQSYSVSSTSGGNYEALDIAGASVDVTVTDTIDTVTVSIASDGDVTEAQAASFTVSVSQALEDDLVVTLSTGETVTIEAGETSTSYTVAAQGDDVFADAGTVTVSVSGASVAGESFEDLVISPASATVAVSDTVDTTTVTLSASPVAEGLDITITASVTNAPETDLVLTLSNGETITIGAGQTTGSVSFANPNTDDVYADGGTQSYSVSSTSGGNYEALDLTGASVDVSVTDTVDTVTVSITSDGDVTEAQAASFTVSVSQALEDDLVVTLSTGETVTIEAGQTSTSYTVAAQGDDVFADASAVTVSVSGASVAGESFEDLVIAPASATVAVSDTVDTTSVTLSAAPVAEGSDITITASVTNAPETDLVLTLSNGETITIGAGQTTGSVSFANPNTDDVYADGGTQSYSVSSTSGGNYEALDIAGASVDVSVTDTIDTTTVTLAAAPVAEGSDITITASVTNAPETDLVLTLSNGETITIEAGETTGSVSFANPNTDDVYADGGTQSYSVSATSGGNYEALDIAGASVDVSVTDTVDTTSVTLSAAPVAEGSDITITASVTNAPETDLVLTLSNGETITIGAGQTTGSVSFANPNTDDVYADGGTQSYSVSSTSGGNYEALDIAGASVDVTVTDTVDTTSVTLSAAPVAEGSDITITASVTNAPETDLVLTLSNGETITIGAGQTTGSVSFANPNTDDVYADGGTQSYSVSSTSGGNYEALDLTGASVDVTVTDTIDTVTVSITSDGDVTEAQAASFTVSVSQALEDDLVVTLSTGETVTIEAGQTSTSYSVAAQGEDVFADASAVTVSVSGASVAGESFEDLVIAPASATVAVSDTVDTTTVTLAAAPVAEGSDITITASVTNAPETDLVLTLSNGETITIGAGQTTGSVSFANPNTDDVYADGGTQSYSVSSSSGGNYEALDIAGASVDVSVTDTIDTTTVTLSAAPVAEGSDITITASVTNAPETDLVLTLSNGETITIGAGQTTGSVSFANPNTDDVYADGETQSYSVSATSGGNYEALDIAGASVDVTVTDTIDTTTVTLSAQPVLEGGQITIMARVDTAPETDLVLTLSNGETLTISTGQTSGTVSFANPNTEDAIIDAGTLTYSVTSVSGGNYEALDISGASVDVVVSDTDTTTKVMLEDVVVTEGEAFQYSASVDNAPASDLILTLSNGVTITIAAGETTGISESQTAPDTTSEFATTISIQSATGGGYERLDTGDTATLRVLDIDHPATISGLGAAGGDLVLDEGDFATGTNEVKDSLTQSGVFTISAEDGVGTLSIAGVTVISNGVFTPTEITTALGNTLSITSYSSETGEVGYSYTLLAAEDHLDGQTPNESLSESFTVSLTDRDGDHDTATLSVRIEDDAPVATVAQNIVIAASAQDQPITADMGVTVGADLDGATVVIAGDGTPVTNAQGVALTSDGQAIVYVSDGNGGLNAVINAGTGAQETIFTVSPSIAADGTVSYSVELVGTIDPVVGSSFDLSSAEEVESGKDDIVFIENDDGTTLTITAFENDGAETLTSTTGWEQEDVNISRQGMGVDNQFVSNSLKGNNKDNVGEKLVLEFGNDGNPMSVGAVGMTIDHLEDGETLIWVAYSGGTMVGQGELAGAGKGSSSASDQLLMVDPGQAFDRVELFAGEETGFRLAKNSIFTLDTVSHELNLSATVTDADNDQVTADFSIIFDNLSQSDLVIEGSDGDDVIYAGTGADTLIGGEGADTFLFEEVSDLGTSSGEGQKVISDFSSNDGDRLDLDSILGQIDAITNRISLNSGNDGPSSSSELTISAGEVDYEMVIRNLNEGDIDGGDTTHDALDIQTLLGASSNQSNWTDIVSMSGEFNGESDNSWTFQIIDERPNLTYEPDPVTGNLVFRDPNGLRVHDVDIAISQNGATHDVDNVDEISWSS</sequence>
<feature type="domain" description="LapA adhesin" evidence="1">
    <location>
        <begin position="202"/>
        <end position="305"/>
    </location>
</feature>
<feature type="domain" description="LapA adhesin" evidence="1">
    <location>
        <begin position="1815"/>
        <end position="1915"/>
    </location>
</feature>
<dbReference type="PROSITE" id="PS00330">
    <property type="entry name" value="HEMOLYSIN_CALCIUM"/>
    <property type="match status" value="1"/>
</dbReference>
<proteinExistence type="predicted"/>
<feature type="domain" description="LapA adhesin" evidence="1">
    <location>
        <begin position="2519"/>
        <end position="2617"/>
    </location>
</feature>
<dbReference type="KEGG" id="rmai:MACH21_16230"/>
<dbReference type="Proteomes" id="UP001337723">
    <property type="component" value="Chromosome"/>
</dbReference>
<feature type="domain" description="LapA adhesin" evidence="1">
    <location>
        <begin position="509"/>
        <end position="609"/>
    </location>
</feature>
<dbReference type="InterPro" id="IPR046779">
    <property type="entry name" value="LapA_adhesin_dom"/>
</dbReference>
<dbReference type="EMBL" id="AP027266">
    <property type="protein sequence ID" value="BDW85446.1"/>
    <property type="molecule type" value="Genomic_DNA"/>
</dbReference>
<dbReference type="Pfam" id="PF20579">
    <property type="entry name" value="LapA"/>
    <property type="match status" value="28"/>
</dbReference>
<name>A0AA48HJN1_9RHOB</name>
<feature type="domain" description="LapA adhesin" evidence="1">
    <location>
        <begin position="1715"/>
        <end position="1813"/>
    </location>
</feature>
<feature type="domain" description="LapA adhesin" evidence="1">
    <location>
        <begin position="2720"/>
        <end position="2811"/>
    </location>
</feature>
<feature type="domain" description="LapA adhesin" evidence="1">
    <location>
        <begin position="711"/>
        <end position="809"/>
    </location>
</feature>
<feature type="domain" description="LapA adhesin" evidence="1">
    <location>
        <begin position="1613"/>
        <end position="1713"/>
    </location>
</feature>
<feature type="domain" description="LapA adhesin" evidence="1">
    <location>
        <begin position="1411"/>
        <end position="1511"/>
    </location>
</feature>
<feature type="domain" description="LapA adhesin" evidence="1">
    <location>
        <begin position="1111"/>
        <end position="1209"/>
    </location>
</feature>
<dbReference type="InterPro" id="IPR011049">
    <property type="entry name" value="Serralysin-like_metalloprot_C"/>
</dbReference>
<feature type="domain" description="LapA adhesin" evidence="1">
    <location>
        <begin position="409"/>
        <end position="507"/>
    </location>
</feature>
<feature type="domain" description="LapA adhesin" evidence="1">
    <location>
        <begin position="2419"/>
        <end position="2517"/>
    </location>
</feature>
<feature type="domain" description="LapA adhesin" evidence="1">
    <location>
        <begin position="1513"/>
        <end position="1611"/>
    </location>
</feature>
<feature type="domain" description="LapA adhesin" evidence="1">
    <location>
        <begin position="2217"/>
        <end position="2315"/>
    </location>
</feature>
<feature type="domain" description="LapA adhesin" evidence="1">
    <location>
        <begin position="1917"/>
        <end position="2015"/>
    </location>
</feature>
<feature type="domain" description="LapA adhesin" evidence="1">
    <location>
        <begin position="911"/>
        <end position="1009"/>
    </location>
</feature>
<dbReference type="PANTHER" id="PTHR46013:SF7">
    <property type="entry name" value="IG-LIKE DOMAIN-CONTAINING PROTEIN"/>
    <property type="match status" value="1"/>
</dbReference>
<evidence type="ECO:0000313" key="3">
    <source>
        <dbReference type="Proteomes" id="UP001337723"/>
    </source>
</evidence>
<evidence type="ECO:0000313" key="2">
    <source>
        <dbReference type="EMBL" id="BDW85446.1"/>
    </source>
</evidence>
<feature type="domain" description="LapA adhesin" evidence="1">
    <location>
        <begin position="1211"/>
        <end position="1309"/>
    </location>
</feature>
<evidence type="ECO:0000259" key="1">
    <source>
        <dbReference type="Pfam" id="PF20579"/>
    </source>
</evidence>
<dbReference type="RefSeq" id="WP_338276299.1">
    <property type="nucleotide sequence ID" value="NZ_AP027266.1"/>
</dbReference>
<feature type="domain" description="LapA adhesin" evidence="1">
    <location>
        <begin position="2619"/>
        <end position="2717"/>
    </location>
</feature>
<reference evidence="2 3" key="1">
    <citation type="submission" date="2023-01" db="EMBL/GenBank/DDBJ databases">
        <title>Complete genome sequence of Roseicyclus marinus strain Dej080120_10.</title>
        <authorList>
            <person name="Ueki S."/>
            <person name="Maruyama F."/>
        </authorList>
    </citation>
    <scope>NUCLEOTIDE SEQUENCE [LARGE SCALE GENOMIC DNA]</scope>
    <source>
        <strain evidence="2 3">Dej080120_10</strain>
    </source>
</reference>
<dbReference type="SUPFAM" id="SSF51120">
    <property type="entry name" value="beta-Roll"/>
    <property type="match status" value="1"/>
</dbReference>
<dbReference type="GO" id="GO:0005509">
    <property type="term" value="F:calcium ion binding"/>
    <property type="evidence" value="ECO:0007669"/>
    <property type="project" value="InterPro"/>
</dbReference>
<feature type="domain" description="LapA adhesin" evidence="1">
    <location>
        <begin position="102"/>
        <end position="200"/>
    </location>
</feature>
<feature type="domain" description="LapA adhesin" evidence="1">
    <location>
        <begin position="2017"/>
        <end position="2115"/>
    </location>
</feature>
<dbReference type="PANTHER" id="PTHR46013">
    <property type="entry name" value="VASCULAR CELL ADHESION MOLECULE 1"/>
    <property type="match status" value="1"/>
</dbReference>
<dbReference type="InterPro" id="IPR018511">
    <property type="entry name" value="Hemolysin-typ_Ca-bd_CS"/>
</dbReference>